<evidence type="ECO:0000313" key="6">
    <source>
        <dbReference type="Proteomes" id="UP000284416"/>
    </source>
</evidence>
<evidence type="ECO:0000256" key="2">
    <source>
        <dbReference type="ARBA" id="ARBA00007362"/>
    </source>
</evidence>
<comment type="similarity">
    <text evidence="2">Belongs to the EamA transporter family.</text>
</comment>
<keyword evidence="3" id="KW-0812">Transmembrane</keyword>
<feature type="transmembrane region" description="Helical" evidence="3">
    <location>
        <begin position="215"/>
        <end position="234"/>
    </location>
</feature>
<evidence type="ECO:0000313" key="5">
    <source>
        <dbReference type="EMBL" id="RHW38999.1"/>
    </source>
</evidence>
<feature type="transmembrane region" description="Helical" evidence="3">
    <location>
        <begin position="183"/>
        <end position="203"/>
    </location>
</feature>
<dbReference type="PROSITE" id="PS51257">
    <property type="entry name" value="PROKAR_LIPOPROTEIN"/>
    <property type="match status" value="1"/>
</dbReference>
<dbReference type="InterPro" id="IPR037185">
    <property type="entry name" value="EmrE-like"/>
</dbReference>
<dbReference type="SUPFAM" id="SSF103481">
    <property type="entry name" value="Multidrug resistance efflux transporter EmrE"/>
    <property type="match status" value="2"/>
</dbReference>
<feature type="transmembrane region" description="Helical" evidence="3">
    <location>
        <begin position="125"/>
        <end position="148"/>
    </location>
</feature>
<evidence type="ECO:0000259" key="4">
    <source>
        <dbReference type="Pfam" id="PF00892"/>
    </source>
</evidence>
<organism evidence="5 6">
    <name type="scientific">Neobacillus notoginsengisoli</name>
    <dbReference type="NCBI Taxonomy" id="1578198"/>
    <lineage>
        <taxon>Bacteria</taxon>
        <taxon>Bacillati</taxon>
        <taxon>Bacillota</taxon>
        <taxon>Bacilli</taxon>
        <taxon>Bacillales</taxon>
        <taxon>Bacillaceae</taxon>
        <taxon>Neobacillus</taxon>
    </lineage>
</organism>
<feature type="domain" description="EamA" evidence="4">
    <location>
        <begin position="151"/>
        <end position="283"/>
    </location>
</feature>
<accession>A0A417YSN4</accession>
<evidence type="ECO:0000256" key="3">
    <source>
        <dbReference type="SAM" id="Phobius"/>
    </source>
</evidence>
<dbReference type="OrthoDB" id="3180815at2"/>
<feature type="transmembrane region" description="Helical" evidence="3">
    <location>
        <begin position="41"/>
        <end position="57"/>
    </location>
</feature>
<dbReference type="GO" id="GO:0016020">
    <property type="term" value="C:membrane"/>
    <property type="evidence" value="ECO:0007669"/>
    <property type="project" value="InterPro"/>
</dbReference>
<feature type="transmembrane region" description="Helical" evidence="3">
    <location>
        <begin position="69"/>
        <end position="87"/>
    </location>
</feature>
<dbReference type="InterPro" id="IPR000620">
    <property type="entry name" value="EamA_dom"/>
</dbReference>
<dbReference type="RefSeq" id="WP_118921332.1">
    <property type="nucleotide sequence ID" value="NZ_QWEG01000008.1"/>
</dbReference>
<feature type="transmembrane region" description="Helical" evidence="3">
    <location>
        <begin position="268"/>
        <end position="290"/>
    </location>
</feature>
<sequence>MLKTYHYSLLVFLGACSYGLIAAIIKLAYIDGFTVGEVISSQYFFGWAMLLVLNLLFSRKRIPLKKVVILILAGTSSSFTGIFYGISLKMIPASIAIVLLFQFTWIGILFESIADKRFPSREKIVSVAILLIGTFLASGMVGSSYAALNLKGTIFGLLSAVTFSFFIFSSGRVEADAPFLIRGLSMTTGAMLLLMICFSPSFLYNGSMSEGLWKYGILLGLLGVAIPVIFFAIGSPKTGSGLATILGGAELPTAIIASIIILKEYVSMIQWLGVLLILFGISVSPIKQLWNTKMKVQRE</sequence>
<feature type="transmembrane region" description="Helical" evidence="3">
    <location>
        <begin position="241"/>
        <end position="262"/>
    </location>
</feature>
<protein>
    <submittedName>
        <fullName evidence="5">EamA family transporter</fullName>
    </submittedName>
</protein>
<keyword evidence="3" id="KW-1133">Transmembrane helix</keyword>
<dbReference type="Pfam" id="PF00892">
    <property type="entry name" value="EamA"/>
    <property type="match status" value="1"/>
</dbReference>
<evidence type="ECO:0000256" key="1">
    <source>
        <dbReference type="ARBA" id="ARBA00004127"/>
    </source>
</evidence>
<feature type="transmembrane region" description="Helical" evidence="3">
    <location>
        <begin position="93"/>
        <end position="113"/>
    </location>
</feature>
<dbReference type="Proteomes" id="UP000284416">
    <property type="component" value="Unassembled WGS sequence"/>
</dbReference>
<feature type="transmembrane region" description="Helical" evidence="3">
    <location>
        <begin position="154"/>
        <end position="171"/>
    </location>
</feature>
<dbReference type="AlphaFoldDB" id="A0A417YSN4"/>
<keyword evidence="6" id="KW-1185">Reference proteome</keyword>
<feature type="transmembrane region" description="Helical" evidence="3">
    <location>
        <begin position="7"/>
        <end position="29"/>
    </location>
</feature>
<comment type="subcellular location">
    <subcellularLocation>
        <location evidence="1">Endomembrane system</location>
        <topology evidence="1">Multi-pass membrane protein</topology>
    </subcellularLocation>
</comment>
<name>A0A417YSN4_9BACI</name>
<gene>
    <name evidence="5" type="ORF">D1B31_13625</name>
</gene>
<dbReference type="EMBL" id="QWEG01000008">
    <property type="protein sequence ID" value="RHW38999.1"/>
    <property type="molecule type" value="Genomic_DNA"/>
</dbReference>
<reference evidence="5 6" key="1">
    <citation type="journal article" date="2017" name="Int. J. Syst. Evol. Microbiol.">
        <title>Bacillus notoginsengisoli sp. nov., a novel bacterium isolated from the rhizosphere of Panax notoginseng.</title>
        <authorList>
            <person name="Zhang M.Y."/>
            <person name="Cheng J."/>
            <person name="Cai Y."/>
            <person name="Zhang T.Y."/>
            <person name="Wu Y.Y."/>
            <person name="Manikprabhu D."/>
            <person name="Li W.J."/>
            <person name="Zhang Y.X."/>
        </authorList>
    </citation>
    <scope>NUCLEOTIDE SEQUENCE [LARGE SCALE GENOMIC DNA]</scope>
    <source>
        <strain evidence="5 6">JCM 30743</strain>
    </source>
</reference>
<keyword evidence="3" id="KW-0472">Membrane</keyword>
<proteinExistence type="inferred from homology"/>
<comment type="caution">
    <text evidence="5">The sequence shown here is derived from an EMBL/GenBank/DDBJ whole genome shotgun (WGS) entry which is preliminary data.</text>
</comment>